<comment type="caution">
    <text evidence="6">The sequence shown here is derived from an EMBL/GenBank/DDBJ whole genome shotgun (WGS) entry which is preliminary data.</text>
</comment>
<organism evidence="6 7">
    <name type="scientific">Sulfuritortus calidifontis</name>
    <dbReference type="NCBI Taxonomy" id="1914471"/>
    <lineage>
        <taxon>Bacteria</taxon>
        <taxon>Pseudomonadati</taxon>
        <taxon>Pseudomonadota</taxon>
        <taxon>Betaproteobacteria</taxon>
        <taxon>Nitrosomonadales</taxon>
        <taxon>Thiobacillaceae</taxon>
        <taxon>Sulfuritortus</taxon>
    </lineage>
</organism>
<dbReference type="InterPro" id="IPR012349">
    <property type="entry name" value="Split_barrel_FMN-bd"/>
</dbReference>
<gene>
    <name evidence="6" type="ORF">EDC61_11016</name>
</gene>
<evidence type="ECO:0000313" key="7">
    <source>
        <dbReference type="Proteomes" id="UP000295135"/>
    </source>
</evidence>
<dbReference type="InterPro" id="IPR009875">
    <property type="entry name" value="PilZ_domain"/>
</dbReference>
<evidence type="ECO:0000259" key="4">
    <source>
        <dbReference type="Pfam" id="PF07238"/>
    </source>
</evidence>
<keyword evidence="7" id="KW-1185">Reference proteome</keyword>
<dbReference type="AlphaFoldDB" id="A0A4R3JW63"/>
<dbReference type="InterPro" id="IPR009926">
    <property type="entry name" value="T3SS_YcgR_PilZN"/>
</dbReference>
<keyword evidence="2" id="KW-0547">Nucleotide-binding</keyword>
<evidence type="ECO:0000259" key="5">
    <source>
        <dbReference type="Pfam" id="PF12945"/>
    </source>
</evidence>
<evidence type="ECO:0000256" key="3">
    <source>
        <dbReference type="ARBA" id="ARBA00023143"/>
    </source>
</evidence>
<feature type="domain" description="PilZ" evidence="4">
    <location>
        <begin position="115"/>
        <end position="223"/>
    </location>
</feature>
<dbReference type="Pfam" id="PF07238">
    <property type="entry name" value="PilZ"/>
    <property type="match status" value="1"/>
</dbReference>
<dbReference type="SUPFAM" id="SSF141371">
    <property type="entry name" value="PilZ domain-like"/>
    <property type="match status" value="1"/>
</dbReference>
<evidence type="ECO:0000256" key="1">
    <source>
        <dbReference type="ARBA" id="ARBA00022636"/>
    </source>
</evidence>
<evidence type="ECO:0000256" key="2">
    <source>
        <dbReference type="ARBA" id="ARBA00022741"/>
    </source>
</evidence>
<dbReference type="Proteomes" id="UP000295135">
    <property type="component" value="Unassembled WGS sequence"/>
</dbReference>
<evidence type="ECO:0000313" key="6">
    <source>
        <dbReference type="EMBL" id="TCS71291.1"/>
    </source>
</evidence>
<accession>A0A4R3JW63</accession>
<sequence>MAEALFPYNPQDIKLCGFDDMHLQVGDRLEVQRIPPGLNRRLFTRVIGHAPESLLVRTPLVNNLPADLREGDKVYVRAFSGTRAFGFASSVQRLCIVPFLYLHLEVPKEVQCVEIRRDQRLPVKLLAQVKGAGDWQPVLMLDLAEGGSLVESAHALGEAGSTVELKFSFPLEHLEQEVTLTVAGKLHPAGAGRREDGLTAHRYGIEFNPLTGNDAVLLQNFLFKLLLDNQTKHG</sequence>
<dbReference type="OrthoDB" id="5293692at2"/>
<dbReference type="Pfam" id="PF12945">
    <property type="entry name" value="PilZNR"/>
    <property type="match status" value="1"/>
</dbReference>
<reference evidence="6 7" key="1">
    <citation type="submission" date="2019-03" db="EMBL/GenBank/DDBJ databases">
        <title>Genomic Encyclopedia of Type Strains, Phase IV (KMG-IV): sequencing the most valuable type-strain genomes for metagenomic binning, comparative biology and taxonomic classification.</title>
        <authorList>
            <person name="Goeker M."/>
        </authorList>
    </citation>
    <scope>NUCLEOTIDE SEQUENCE [LARGE SCALE GENOMIC DNA]</scope>
    <source>
        <strain evidence="6 7">DSM 103923</strain>
    </source>
</reference>
<protein>
    <submittedName>
        <fullName evidence="6">PilZ domain-containing protein</fullName>
    </submittedName>
</protein>
<dbReference type="GO" id="GO:0035438">
    <property type="term" value="F:cyclic-di-GMP binding"/>
    <property type="evidence" value="ECO:0007669"/>
    <property type="project" value="InterPro"/>
</dbReference>
<proteinExistence type="predicted"/>
<dbReference type="Gene3D" id="2.40.10.220">
    <property type="entry name" value="predicted glycosyltransferase like domains"/>
    <property type="match status" value="1"/>
</dbReference>
<name>A0A4R3JW63_9PROT</name>
<feature type="domain" description="Type III secretion system flagellar brake protein YcgR PilZN" evidence="5">
    <location>
        <begin position="24"/>
        <end position="107"/>
    </location>
</feature>
<dbReference type="RefSeq" id="WP_126463180.1">
    <property type="nucleotide sequence ID" value="NZ_AP018721.1"/>
</dbReference>
<dbReference type="Gene3D" id="2.30.110.10">
    <property type="entry name" value="Electron Transport, Fmn-binding Protein, Chain A"/>
    <property type="match status" value="1"/>
</dbReference>
<keyword evidence="1" id="KW-0973">c-di-GMP</keyword>
<keyword evidence="3" id="KW-0975">Bacterial flagellum</keyword>
<dbReference type="EMBL" id="SLZY01000010">
    <property type="protein sequence ID" value="TCS71291.1"/>
    <property type="molecule type" value="Genomic_DNA"/>
</dbReference>